<dbReference type="GO" id="GO:0000160">
    <property type="term" value="P:phosphorelay signal transduction system"/>
    <property type="evidence" value="ECO:0007669"/>
    <property type="project" value="InterPro"/>
</dbReference>
<reference evidence="4 5" key="1">
    <citation type="submission" date="2020-04" db="EMBL/GenBank/DDBJ databases">
        <title>Genome sequencing of novel species.</title>
        <authorList>
            <person name="Heo J."/>
            <person name="Kim S.-J."/>
            <person name="Kim J.-S."/>
            <person name="Hong S.-B."/>
            <person name="Kwon S.-W."/>
        </authorList>
    </citation>
    <scope>NUCLEOTIDE SEQUENCE [LARGE SCALE GENOMIC DNA]</scope>
    <source>
        <strain evidence="4 5">GN2-R2</strain>
    </source>
</reference>
<dbReference type="InterPro" id="IPR037522">
    <property type="entry name" value="HD_GYP_dom"/>
</dbReference>
<dbReference type="EMBL" id="CP051685">
    <property type="protein sequence ID" value="QJE00467.1"/>
    <property type="molecule type" value="Genomic_DNA"/>
</dbReference>
<dbReference type="SUPFAM" id="SSF109604">
    <property type="entry name" value="HD-domain/PDEase-like"/>
    <property type="match status" value="1"/>
</dbReference>
<feature type="modified residue" description="4-aspartylphosphate" evidence="1">
    <location>
        <position position="56"/>
    </location>
</feature>
<dbReference type="SUPFAM" id="SSF52172">
    <property type="entry name" value="CheY-like"/>
    <property type="match status" value="1"/>
</dbReference>
<dbReference type="InterPro" id="IPR052020">
    <property type="entry name" value="Cyclic_di-GMP/3'3'-cGAMP_PDE"/>
</dbReference>
<dbReference type="AlphaFoldDB" id="A0A7Z2VW89"/>
<feature type="domain" description="HD-GYP" evidence="3">
    <location>
        <begin position="131"/>
        <end position="328"/>
    </location>
</feature>
<dbReference type="RefSeq" id="WP_170202499.1">
    <property type="nucleotide sequence ID" value="NZ_CP051685.1"/>
</dbReference>
<sequence>MTNIHQPLILAVDDEASNLQLLRQILQDHYRLRFAKDGPRALELAHEERPNLILLDVMMPGMSGYEVCAALKADPKTAGIPIIFVSALGDIEDELEGFEAGAVDYITKPISPPIVRARVRTHLSLVRMEELRASRLEIVQRLGLAAEYKDNETGLHVIRMSHFARILGLAAGMTEAQADDLLHAAPMHDVGKIGIPDRILQKPGPLDPDEWKIMQSHASIGAEIIGRHDGGMLALARDIAISHHEKWDGSGYPNGLAGQAIPLVGRICAIADVFDALTSVRPYKKAWTEEEAVEFMVKQKEKHFDPALVDLFVTQLPAIRAIRQRWAEQPAEAEKAAA</sequence>
<evidence type="ECO:0000313" key="5">
    <source>
        <dbReference type="Proteomes" id="UP000502415"/>
    </source>
</evidence>
<dbReference type="InterPro" id="IPR003607">
    <property type="entry name" value="HD/PDEase_dom"/>
</dbReference>
<protein>
    <submittedName>
        <fullName evidence="4">Response regulator</fullName>
    </submittedName>
</protein>
<dbReference type="CDD" id="cd19920">
    <property type="entry name" value="REC_PA4781-like"/>
    <property type="match status" value="1"/>
</dbReference>
<dbReference type="SMART" id="SM00471">
    <property type="entry name" value="HDc"/>
    <property type="match status" value="1"/>
</dbReference>
<dbReference type="PROSITE" id="PS50110">
    <property type="entry name" value="RESPONSE_REGULATORY"/>
    <property type="match status" value="1"/>
</dbReference>
<dbReference type="Proteomes" id="UP000502415">
    <property type="component" value="Chromosome"/>
</dbReference>
<dbReference type="Gene3D" id="1.10.3210.10">
    <property type="entry name" value="Hypothetical protein af1432"/>
    <property type="match status" value="1"/>
</dbReference>
<gene>
    <name evidence="4" type="ORF">HH212_10925</name>
</gene>
<accession>A0A7Z2VW89</accession>
<evidence type="ECO:0000259" key="3">
    <source>
        <dbReference type="PROSITE" id="PS51832"/>
    </source>
</evidence>
<keyword evidence="1" id="KW-0597">Phosphoprotein</keyword>
<evidence type="ECO:0000313" key="4">
    <source>
        <dbReference type="EMBL" id="QJE00467.1"/>
    </source>
</evidence>
<dbReference type="Gene3D" id="3.40.50.2300">
    <property type="match status" value="1"/>
</dbReference>
<dbReference type="Pfam" id="PF00072">
    <property type="entry name" value="Response_reg"/>
    <property type="match status" value="1"/>
</dbReference>
<keyword evidence="5" id="KW-1185">Reference proteome</keyword>
<dbReference type="InterPro" id="IPR011006">
    <property type="entry name" value="CheY-like_superfamily"/>
</dbReference>
<proteinExistence type="predicted"/>
<evidence type="ECO:0000259" key="2">
    <source>
        <dbReference type="PROSITE" id="PS50110"/>
    </source>
</evidence>
<evidence type="ECO:0000256" key="1">
    <source>
        <dbReference type="PROSITE-ProRule" id="PRU00169"/>
    </source>
</evidence>
<name>A0A7Z2VW89_9BURK</name>
<dbReference type="PANTHER" id="PTHR45228">
    <property type="entry name" value="CYCLIC DI-GMP PHOSPHODIESTERASE TM_0186-RELATED"/>
    <property type="match status" value="1"/>
</dbReference>
<dbReference type="InterPro" id="IPR001789">
    <property type="entry name" value="Sig_transdc_resp-reg_receiver"/>
</dbReference>
<dbReference type="Pfam" id="PF13487">
    <property type="entry name" value="HD_5"/>
    <property type="match status" value="1"/>
</dbReference>
<dbReference type="PROSITE" id="PS51832">
    <property type="entry name" value="HD_GYP"/>
    <property type="match status" value="1"/>
</dbReference>
<dbReference type="PANTHER" id="PTHR45228:SF5">
    <property type="entry name" value="CYCLIC DI-GMP PHOSPHODIESTERASE VC_1348-RELATED"/>
    <property type="match status" value="1"/>
</dbReference>
<organism evidence="4 5">
    <name type="scientific">Massilia forsythiae</name>
    <dbReference type="NCBI Taxonomy" id="2728020"/>
    <lineage>
        <taxon>Bacteria</taxon>
        <taxon>Pseudomonadati</taxon>
        <taxon>Pseudomonadota</taxon>
        <taxon>Betaproteobacteria</taxon>
        <taxon>Burkholderiales</taxon>
        <taxon>Oxalobacteraceae</taxon>
        <taxon>Telluria group</taxon>
        <taxon>Massilia</taxon>
    </lineage>
</organism>
<dbReference type="KEGG" id="mfy:HH212_10925"/>
<dbReference type="CDD" id="cd00077">
    <property type="entry name" value="HDc"/>
    <property type="match status" value="1"/>
</dbReference>
<dbReference type="SMART" id="SM00448">
    <property type="entry name" value="REC"/>
    <property type="match status" value="1"/>
</dbReference>
<feature type="domain" description="Response regulatory" evidence="2">
    <location>
        <begin position="8"/>
        <end position="123"/>
    </location>
</feature>
<dbReference type="GO" id="GO:0008081">
    <property type="term" value="F:phosphoric diester hydrolase activity"/>
    <property type="evidence" value="ECO:0007669"/>
    <property type="project" value="UniProtKB-ARBA"/>
</dbReference>